<evidence type="ECO:0000313" key="1">
    <source>
        <dbReference type="EMBL" id="MBK6974078.1"/>
    </source>
</evidence>
<organism evidence="1 2">
    <name type="scientific">Candidatus Methylophosphatis roskildensis</name>
    <dbReference type="NCBI Taxonomy" id="2899263"/>
    <lineage>
        <taxon>Bacteria</taxon>
        <taxon>Pseudomonadati</taxon>
        <taxon>Pseudomonadota</taxon>
        <taxon>Betaproteobacteria</taxon>
        <taxon>Nitrosomonadales</taxon>
        <taxon>Sterolibacteriaceae</taxon>
        <taxon>Candidatus Methylophosphatis</taxon>
    </lineage>
</organism>
<accession>A0A9D7HMS7</accession>
<gene>
    <name evidence="1" type="ORF">IPH26_14450</name>
</gene>
<name>A0A9D7HMS7_9PROT</name>
<dbReference type="EMBL" id="JADJEV010000004">
    <property type="protein sequence ID" value="MBK6974078.1"/>
    <property type="molecule type" value="Genomic_DNA"/>
</dbReference>
<sequence length="78" mass="8749">MKTPTPTPTPTPTLTSPSCRNDVYLDSAYVDARLRDARRLRSEALRQMMADGWRALSSFAGEFVRSLTAGRKQPALRH</sequence>
<protein>
    <submittedName>
        <fullName evidence="1">Uncharacterized protein</fullName>
    </submittedName>
</protein>
<dbReference type="AlphaFoldDB" id="A0A9D7HMS7"/>
<comment type="caution">
    <text evidence="1">The sequence shown here is derived from an EMBL/GenBank/DDBJ whole genome shotgun (WGS) entry which is preliminary data.</text>
</comment>
<dbReference type="Proteomes" id="UP000807785">
    <property type="component" value="Unassembled WGS sequence"/>
</dbReference>
<proteinExistence type="predicted"/>
<evidence type="ECO:0000313" key="2">
    <source>
        <dbReference type="Proteomes" id="UP000807785"/>
    </source>
</evidence>
<reference evidence="1" key="1">
    <citation type="submission" date="2020-10" db="EMBL/GenBank/DDBJ databases">
        <title>Connecting structure to function with the recovery of over 1000 high-quality activated sludge metagenome-assembled genomes encoding full-length rRNA genes using long-read sequencing.</title>
        <authorList>
            <person name="Singleton C.M."/>
            <person name="Petriglieri F."/>
            <person name="Kristensen J.M."/>
            <person name="Kirkegaard R.H."/>
            <person name="Michaelsen T.Y."/>
            <person name="Andersen M.H."/>
            <person name="Karst S.M."/>
            <person name="Dueholm M.S."/>
            <person name="Nielsen P.H."/>
            <person name="Albertsen M."/>
        </authorList>
    </citation>
    <scope>NUCLEOTIDE SEQUENCE</scope>
    <source>
        <strain evidence="1">Bjer_18-Q3-R1-45_BAT3C.347</strain>
    </source>
</reference>